<dbReference type="AlphaFoldDB" id="A0A644ZH89"/>
<feature type="region of interest" description="Disordered" evidence="1">
    <location>
        <begin position="33"/>
        <end position="61"/>
    </location>
</feature>
<comment type="caution">
    <text evidence="2">The sequence shown here is derived from an EMBL/GenBank/DDBJ whole genome shotgun (WGS) entry which is preliminary data.</text>
</comment>
<dbReference type="EMBL" id="VSSQ01008901">
    <property type="protein sequence ID" value="MPM40169.1"/>
    <property type="molecule type" value="Genomic_DNA"/>
</dbReference>
<gene>
    <name evidence="2" type="ORF">SDC9_86809</name>
</gene>
<protein>
    <submittedName>
        <fullName evidence="2">Uncharacterized protein</fullName>
    </submittedName>
</protein>
<reference evidence="2" key="1">
    <citation type="submission" date="2019-08" db="EMBL/GenBank/DDBJ databases">
        <authorList>
            <person name="Kucharzyk K."/>
            <person name="Murdoch R.W."/>
            <person name="Higgins S."/>
            <person name="Loffler F."/>
        </authorList>
    </citation>
    <scope>NUCLEOTIDE SEQUENCE</scope>
</reference>
<name>A0A644ZH89_9ZZZZ</name>
<sequence>MKFLNLHHPRYLYQVPVPVAGLFHQAYLPVCRKGGDDQSESNNKLHGNQRANPSVFTGSEKQAVVASRQAADFPAHYPGRDHRKHNNEQYQYRVKIFAVEISR</sequence>
<organism evidence="2">
    <name type="scientific">bioreactor metagenome</name>
    <dbReference type="NCBI Taxonomy" id="1076179"/>
    <lineage>
        <taxon>unclassified sequences</taxon>
        <taxon>metagenomes</taxon>
        <taxon>ecological metagenomes</taxon>
    </lineage>
</organism>
<accession>A0A644ZH89</accession>
<feature type="compositionally biased region" description="Polar residues" evidence="1">
    <location>
        <begin position="40"/>
        <end position="60"/>
    </location>
</feature>
<proteinExistence type="predicted"/>
<evidence type="ECO:0000313" key="2">
    <source>
        <dbReference type="EMBL" id="MPM40169.1"/>
    </source>
</evidence>
<evidence type="ECO:0000256" key="1">
    <source>
        <dbReference type="SAM" id="MobiDB-lite"/>
    </source>
</evidence>